<evidence type="ECO:0000256" key="3">
    <source>
        <dbReference type="ARBA" id="ARBA00022729"/>
    </source>
</evidence>
<comment type="subcellular location">
    <subcellularLocation>
        <location evidence="1">Cell envelope</location>
    </subcellularLocation>
</comment>
<evidence type="ECO:0000256" key="5">
    <source>
        <dbReference type="SAM" id="SignalP"/>
    </source>
</evidence>
<evidence type="ECO:0000256" key="4">
    <source>
        <dbReference type="RuleBase" id="RU003744"/>
    </source>
</evidence>
<keyword evidence="8" id="KW-1185">Reference proteome</keyword>
<name>A0A1J6I4X3_9HYPH</name>
<dbReference type="Proteomes" id="UP000182985">
    <property type="component" value="Unassembled WGS sequence"/>
</dbReference>
<evidence type="ECO:0000256" key="2">
    <source>
        <dbReference type="ARBA" id="ARBA00010333"/>
    </source>
</evidence>
<sequence length="250" mass="27307">MKLSLTIAGLTVALVAGSLSGVQAEERREIVIANEGGFPPFNMTAADGTLQGFDIDLGNAMCEIMKVKCRFVTNEWSGIIPALLADKFDVVIGGMGITEERKKRVIFSEPYARTYSYFGVNEGEEFDISPETMKGKTIGVQQGTTNAAYVEKTYPGLEVRRYPSMDALVSDLKTGRIDIVLGDIEPFVGKTDDTPKMINIGDPVQVSEGIGMAFRPADTALRDEFNAALKTTRENGVWDRLAKKWGPPIK</sequence>
<accession>A0A1J6I4X3</accession>
<dbReference type="EMBL" id="MOEC01000013">
    <property type="protein sequence ID" value="OIS92870.1"/>
    <property type="molecule type" value="Genomic_DNA"/>
</dbReference>
<gene>
    <name evidence="7" type="ORF">BLA27_14395</name>
</gene>
<proteinExistence type="inferred from homology"/>
<dbReference type="SUPFAM" id="SSF53850">
    <property type="entry name" value="Periplasmic binding protein-like II"/>
    <property type="match status" value="1"/>
</dbReference>
<dbReference type="SMART" id="SM00062">
    <property type="entry name" value="PBPb"/>
    <property type="match status" value="1"/>
</dbReference>
<reference evidence="7 8" key="1">
    <citation type="submission" date="2016-10" db="EMBL/GenBank/DDBJ databases">
        <title>The Draft Genome Sequence of the Potato Rhizosphere Bacteria Ochrobactrum sp. IPA7.2.</title>
        <authorList>
            <person name="Gogoleva N.E."/>
            <person name="Khlopko Y.A."/>
            <person name="Burygin G.L."/>
            <person name="Plotnikov A.O."/>
        </authorList>
    </citation>
    <scope>NUCLEOTIDE SEQUENCE [LARGE SCALE GENOMIC DNA]</scope>
    <source>
        <strain evidence="7 8">IPA7.2</strain>
    </source>
</reference>
<dbReference type="OrthoDB" id="9807134at2"/>
<dbReference type="Pfam" id="PF00497">
    <property type="entry name" value="SBP_bac_3"/>
    <property type="match status" value="1"/>
</dbReference>
<dbReference type="GO" id="GO:0030313">
    <property type="term" value="C:cell envelope"/>
    <property type="evidence" value="ECO:0007669"/>
    <property type="project" value="UniProtKB-SubCell"/>
</dbReference>
<evidence type="ECO:0000313" key="7">
    <source>
        <dbReference type="EMBL" id="OIS92870.1"/>
    </source>
</evidence>
<dbReference type="InterPro" id="IPR018313">
    <property type="entry name" value="SBP_3_CS"/>
</dbReference>
<feature type="signal peptide" evidence="5">
    <location>
        <begin position="1"/>
        <end position="24"/>
    </location>
</feature>
<comment type="similarity">
    <text evidence="2 4">Belongs to the bacterial solute-binding protein 3 family.</text>
</comment>
<dbReference type="InterPro" id="IPR001638">
    <property type="entry name" value="Solute-binding_3/MltF_N"/>
</dbReference>
<protein>
    <recommendedName>
        <fullName evidence="6">Solute-binding protein family 3/N-terminal domain-containing protein</fullName>
    </recommendedName>
</protein>
<feature type="domain" description="Solute-binding protein family 3/N-terminal" evidence="6">
    <location>
        <begin position="29"/>
        <end position="249"/>
    </location>
</feature>
<dbReference type="AlphaFoldDB" id="A0A1J6I4X3"/>
<evidence type="ECO:0000256" key="1">
    <source>
        <dbReference type="ARBA" id="ARBA00004196"/>
    </source>
</evidence>
<dbReference type="PANTHER" id="PTHR35936:SF17">
    <property type="entry name" value="ARGININE-BINDING EXTRACELLULAR PROTEIN ARTP"/>
    <property type="match status" value="1"/>
</dbReference>
<dbReference type="PROSITE" id="PS01039">
    <property type="entry name" value="SBP_BACTERIAL_3"/>
    <property type="match status" value="1"/>
</dbReference>
<dbReference type="Gene3D" id="3.40.190.10">
    <property type="entry name" value="Periplasmic binding protein-like II"/>
    <property type="match status" value="2"/>
</dbReference>
<dbReference type="PANTHER" id="PTHR35936">
    <property type="entry name" value="MEMBRANE-BOUND LYTIC MUREIN TRANSGLYCOSYLASE F"/>
    <property type="match status" value="1"/>
</dbReference>
<dbReference type="RefSeq" id="WP_071632338.1">
    <property type="nucleotide sequence ID" value="NZ_MOEC01000013.1"/>
</dbReference>
<evidence type="ECO:0000259" key="6">
    <source>
        <dbReference type="SMART" id="SM00062"/>
    </source>
</evidence>
<organism evidence="7 8">
    <name type="scientific">Brucella cytisi</name>
    <dbReference type="NCBI Taxonomy" id="407152"/>
    <lineage>
        <taxon>Bacteria</taxon>
        <taxon>Pseudomonadati</taxon>
        <taxon>Pseudomonadota</taxon>
        <taxon>Alphaproteobacteria</taxon>
        <taxon>Hyphomicrobiales</taxon>
        <taxon>Brucellaceae</taxon>
        <taxon>Brucella/Ochrobactrum group</taxon>
        <taxon>Brucella</taxon>
    </lineage>
</organism>
<evidence type="ECO:0000313" key="8">
    <source>
        <dbReference type="Proteomes" id="UP000182985"/>
    </source>
</evidence>
<feature type="chain" id="PRO_5009639375" description="Solute-binding protein family 3/N-terminal domain-containing protein" evidence="5">
    <location>
        <begin position="25"/>
        <end position="250"/>
    </location>
</feature>
<keyword evidence="3 5" id="KW-0732">Signal</keyword>
<comment type="caution">
    <text evidence="7">The sequence shown here is derived from an EMBL/GenBank/DDBJ whole genome shotgun (WGS) entry which is preliminary data.</text>
</comment>